<dbReference type="Pfam" id="PF12066">
    <property type="entry name" value="SERRATE_Ars2_N"/>
    <property type="match status" value="1"/>
</dbReference>
<feature type="region of interest" description="Disordered" evidence="5">
    <location>
        <begin position="110"/>
        <end position="131"/>
    </location>
</feature>
<feature type="compositionally biased region" description="Low complexity" evidence="5">
    <location>
        <begin position="243"/>
        <end position="259"/>
    </location>
</feature>
<dbReference type="Proteomes" id="UP001485043">
    <property type="component" value="Unassembled WGS sequence"/>
</dbReference>
<feature type="region of interest" description="Disordered" evidence="5">
    <location>
        <begin position="1"/>
        <end position="25"/>
    </location>
</feature>
<comment type="similarity">
    <text evidence="2">Belongs to the ARS2 family.</text>
</comment>
<dbReference type="InterPro" id="IPR039727">
    <property type="entry name" value="SE/Ars2"/>
</dbReference>
<accession>A0AAW1T0C6</accession>
<keyword evidence="4" id="KW-0175">Coiled coil</keyword>
<proteinExistence type="inferred from homology"/>
<evidence type="ECO:0000256" key="4">
    <source>
        <dbReference type="SAM" id="Coils"/>
    </source>
</evidence>
<evidence type="ECO:0000256" key="5">
    <source>
        <dbReference type="SAM" id="MobiDB-lite"/>
    </source>
</evidence>
<keyword evidence="9" id="KW-1185">Reference proteome</keyword>
<comment type="subcellular location">
    <subcellularLocation>
        <location evidence="1">Nucleus</location>
    </subcellularLocation>
</comment>
<dbReference type="InterPro" id="IPR007042">
    <property type="entry name" value="SERRATE/Ars2_C"/>
</dbReference>
<dbReference type="GO" id="GO:0031053">
    <property type="term" value="P:primary miRNA processing"/>
    <property type="evidence" value="ECO:0007669"/>
    <property type="project" value="TreeGrafter"/>
</dbReference>
<sequence length="636" mass="67944">MAYRDPYARAPSPPPRQRDGPPSFKEFMAQLPDEVTPDQAQIQYKAHMATYFGSAVKAEFEASKNDEWMRRKYHPRDQEQGLKDRNAACHEEAARFTSEAAADALDLAAQGKPAQGPDGEADGMDDDQEVPYAPAAAWRAERIMADLKLTGLLRKKLDAEKGLGAPESTTEEAKVNPEPAAPAAAEPTNEPAAPAAGAAAEAAADGAQEASPAEEAAPDAAAAAEPVPDPAAEPAAEADEPAADAAAEPAADPMAAEAPTDTAVPMETAEQPGQEQIPEDYDEQVKQLDINVLYLWRVHAADYYAGLELAEPAEWGVHLVQLRTLRGPRPEEGEEADPAQEKQELKQLDKQVSNVWKKRMAMPADPLEARLQKDKVEKQIDDFVEAQVKQLDENKWGNTLSKKLFKGKEYVLKHIRVKHAHVLEEQINLIHEGMYWENYREDMEAQEAQRQEVAAEQMKAQQQAAMLAAVPPASRAGTSHGEGAMEEGEDGFGMDGATDEQAEMGRAAARRRGAGMRGGNRARGSGMGRGGMMGGPEGMMMNGMMMGGPMPGQMLVPAPGAGPFGPFIQVPIGGGAGPMGPGMMGPMMGGGRGGRGRGRGRGGFGGPGSMDMRGGGGYYDLDAPENQRSVLDYGDL</sequence>
<evidence type="ECO:0008006" key="10">
    <source>
        <dbReference type="Google" id="ProtNLM"/>
    </source>
</evidence>
<gene>
    <name evidence="8" type="ORF">WJX84_006753</name>
</gene>
<dbReference type="PANTHER" id="PTHR13165">
    <property type="entry name" value="ARSENITE-RESISTANCE PROTEIN 2"/>
    <property type="match status" value="1"/>
</dbReference>
<evidence type="ECO:0000313" key="8">
    <source>
        <dbReference type="EMBL" id="KAK9862201.1"/>
    </source>
</evidence>
<feature type="region of interest" description="Disordered" evidence="5">
    <location>
        <begin position="158"/>
        <end position="261"/>
    </location>
</feature>
<evidence type="ECO:0000256" key="1">
    <source>
        <dbReference type="ARBA" id="ARBA00004123"/>
    </source>
</evidence>
<evidence type="ECO:0000259" key="6">
    <source>
        <dbReference type="Pfam" id="PF04959"/>
    </source>
</evidence>
<feature type="domain" description="SERRATE/Ars2 C-terminal" evidence="6">
    <location>
        <begin position="337"/>
        <end position="533"/>
    </location>
</feature>
<dbReference type="GO" id="GO:0016604">
    <property type="term" value="C:nuclear body"/>
    <property type="evidence" value="ECO:0007669"/>
    <property type="project" value="TreeGrafter"/>
</dbReference>
<feature type="coiled-coil region" evidence="4">
    <location>
        <begin position="436"/>
        <end position="465"/>
    </location>
</feature>
<dbReference type="PANTHER" id="PTHR13165:SF0">
    <property type="entry name" value="SERRATE RNA EFFECTOR MOLECULE HOMOLOG"/>
    <property type="match status" value="1"/>
</dbReference>
<feature type="region of interest" description="Disordered" evidence="5">
    <location>
        <begin position="501"/>
        <end position="531"/>
    </location>
</feature>
<protein>
    <recommendedName>
        <fullName evidence="10">SERRATE/Ars2 N-terminal domain-containing protein</fullName>
    </recommendedName>
</protein>
<name>A0AAW1T0C6_9CHLO</name>
<reference evidence="8 9" key="1">
    <citation type="journal article" date="2024" name="Nat. Commun.">
        <title>Phylogenomics reveals the evolutionary origins of lichenization in chlorophyte algae.</title>
        <authorList>
            <person name="Puginier C."/>
            <person name="Libourel C."/>
            <person name="Otte J."/>
            <person name="Skaloud P."/>
            <person name="Haon M."/>
            <person name="Grisel S."/>
            <person name="Petersen M."/>
            <person name="Berrin J.G."/>
            <person name="Delaux P.M."/>
            <person name="Dal Grande F."/>
            <person name="Keller J."/>
        </authorList>
    </citation>
    <scope>NUCLEOTIDE SEQUENCE [LARGE SCALE GENOMIC DNA]</scope>
    <source>
        <strain evidence="8 9">SAG 2523</strain>
    </source>
</reference>
<comment type="caution">
    <text evidence="8">The sequence shown here is derived from an EMBL/GenBank/DDBJ whole genome shotgun (WGS) entry which is preliminary data.</text>
</comment>
<evidence type="ECO:0000313" key="9">
    <source>
        <dbReference type="Proteomes" id="UP001485043"/>
    </source>
</evidence>
<feature type="domain" description="SERRATE/Ars2 N-terminal" evidence="7">
    <location>
        <begin position="25"/>
        <end position="106"/>
    </location>
</feature>
<evidence type="ECO:0000256" key="3">
    <source>
        <dbReference type="ARBA" id="ARBA00023242"/>
    </source>
</evidence>
<evidence type="ECO:0000256" key="2">
    <source>
        <dbReference type="ARBA" id="ARBA00005407"/>
    </source>
</evidence>
<dbReference type="EMBL" id="JALJOV010000640">
    <property type="protein sequence ID" value="KAK9862201.1"/>
    <property type="molecule type" value="Genomic_DNA"/>
</dbReference>
<evidence type="ECO:0000259" key="7">
    <source>
        <dbReference type="Pfam" id="PF12066"/>
    </source>
</evidence>
<feature type="compositionally biased region" description="Low complexity" evidence="5">
    <location>
        <begin position="176"/>
        <end position="235"/>
    </location>
</feature>
<dbReference type="Pfam" id="PF04959">
    <property type="entry name" value="ARS2"/>
    <property type="match status" value="1"/>
</dbReference>
<organism evidence="8 9">
    <name type="scientific">Apatococcus fuscideae</name>
    <dbReference type="NCBI Taxonomy" id="2026836"/>
    <lineage>
        <taxon>Eukaryota</taxon>
        <taxon>Viridiplantae</taxon>
        <taxon>Chlorophyta</taxon>
        <taxon>core chlorophytes</taxon>
        <taxon>Trebouxiophyceae</taxon>
        <taxon>Chlorellales</taxon>
        <taxon>Chlorellaceae</taxon>
        <taxon>Apatococcus</taxon>
    </lineage>
</organism>
<dbReference type="InterPro" id="IPR021933">
    <property type="entry name" value="SERRATE/Ars2_N"/>
</dbReference>
<keyword evidence="3" id="KW-0539">Nucleus</keyword>
<dbReference type="AlphaFoldDB" id="A0AAW1T0C6"/>
<feature type="compositionally biased region" description="Acidic residues" evidence="5">
    <location>
        <begin position="119"/>
        <end position="129"/>
    </location>
</feature>